<evidence type="ECO:0000313" key="3">
    <source>
        <dbReference type="Proteomes" id="UP000059074"/>
    </source>
</evidence>
<dbReference type="Proteomes" id="UP000059074">
    <property type="component" value="Unassembled WGS sequence"/>
</dbReference>
<dbReference type="InterPro" id="IPR002750">
    <property type="entry name" value="CobE/GbiG_C"/>
</dbReference>
<feature type="domain" description="CobE/GbiG C-terminal" evidence="1">
    <location>
        <begin position="3"/>
        <end position="123"/>
    </location>
</feature>
<dbReference type="AlphaFoldDB" id="A0A109BB74"/>
<name>A0A109BB74_HYPSL</name>
<dbReference type="Gene3D" id="3.30.420.180">
    <property type="entry name" value="CobE/GbiG C-terminal domain"/>
    <property type="match status" value="1"/>
</dbReference>
<dbReference type="EMBL" id="LMTR01000081">
    <property type="protein sequence ID" value="KWT65377.1"/>
    <property type="molecule type" value="Genomic_DNA"/>
</dbReference>
<protein>
    <submittedName>
        <fullName evidence="2">Cobalamin biosynthesis protein CobE</fullName>
    </submittedName>
</protein>
<comment type="caution">
    <text evidence="2">The sequence shown here is derived from an EMBL/GenBank/DDBJ whole genome shotgun (WGS) entry which is preliminary data.</text>
</comment>
<dbReference type="PANTHER" id="PTHR37477">
    <property type="entry name" value="COBALT-PRECORRIN-5A HYDROLASE"/>
    <property type="match status" value="1"/>
</dbReference>
<dbReference type="PANTHER" id="PTHR37477:SF1">
    <property type="entry name" value="COBALT-PRECORRIN-5A HYDROLASE"/>
    <property type="match status" value="1"/>
</dbReference>
<dbReference type="InterPro" id="IPR052553">
    <property type="entry name" value="CbiG_hydrolase"/>
</dbReference>
<dbReference type="Pfam" id="PF01890">
    <property type="entry name" value="CbiG_C"/>
    <property type="match status" value="1"/>
</dbReference>
<reference evidence="2 3" key="1">
    <citation type="submission" date="2015-10" db="EMBL/GenBank/DDBJ databases">
        <title>Transcriptomic analysis of a linuron degrading triple-species bacterial consortium.</title>
        <authorList>
            <person name="Albers P."/>
        </authorList>
    </citation>
    <scope>NUCLEOTIDE SEQUENCE [LARGE SCALE GENOMIC DNA]</scope>
    <source>
        <strain evidence="2 3">WDL6</strain>
    </source>
</reference>
<dbReference type="PATRIC" id="fig|121290.4.peg.3572"/>
<sequence length="128" mass="12829">MLIVAGIGCRRGATGDVVVEAIDMALRTSGLTRTQLALLAVPDEKMHEAGIHAAARDVGVAVAPVTQQAMERVSAGALTISARVQDLKGVPSVAETAALAAAGNGARLLAPRSANTMATCAIATGDGR</sequence>
<keyword evidence="3" id="KW-1185">Reference proteome</keyword>
<accession>A0A109BB74</accession>
<dbReference type="GO" id="GO:0009236">
    <property type="term" value="P:cobalamin biosynthetic process"/>
    <property type="evidence" value="ECO:0007669"/>
    <property type="project" value="InterPro"/>
</dbReference>
<evidence type="ECO:0000313" key="2">
    <source>
        <dbReference type="EMBL" id="KWT65377.1"/>
    </source>
</evidence>
<proteinExistence type="predicted"/>
<organism evidence="2 3">
    <name type="scientific">Hyphomicrobium sulfonivorans</name>
    <dbReference type="NCBI Taxonomy" id="121290"/>
    <lineage>
        <taxon>Bacteria</taxon>
        <taxon>Pseudomonadati</taxon>
        <taxon>Pseudomonadota</taxon>
        <taxon>Alphaproteobacteria</taxon>
        <taxon>Hyphomicrobiales</taxon>
        <taxon>Hyphomicrobiaceae</taxon>
        <taxon>Hyphomicrobium</taxon>
    </lineage>
</organism>
<evidence type="ECO:0000259" key="1">
    <source>
        <dbReference type="Pfam" id="PF01890"/>
    </source>
</evidence>
<gene>
    <name evidence="2" type="ORF">APY04_2839</name>
</gene>
<dbReference type="SUPFAM" id="SSF159664">
    <property type="entry name" value="CobE/GbiG C-terminal domain-like"/>
    <property type="match status" value="1"/>
</dbReference>
<dbReference type="STRING" id="121290.APY04_2839"/>
<dbReference type="InterPro" id="IPR036518">
    <property type="entry name" value="CobE/GbiG_C_sf"/>
</dbReference>